<dbReference type="EnsemblPlants" id="KEH21623">
    <property type="protein sequence ID" value="KEH21623"/>
    <property type="gene ID" value="MTR_7g010905"/>
</dbReference>
<reference evidence="5" key="4">
    <citation type="journal article" date="2018" name="Nat. Plants">
        <title>Whole-genome landscape of Medicago truncatula symbiotic genes.</title>
        <authorList>
            <person name="Pecrix Y."/>
            <person name="Staton S.E."/>
            <person name="Sallet E."/>
            <person name="Lelandais-Briere C."/>
            <person name="Moreau S."/>
            <person name="Carrere S."/>
            <person name="Blein T."/>
            <person name="Jardinaud M.F."/>
            <person name="Latrasse D."/>
            <person name="Zouine M."/>
            <person name="Zahm M."/>
            <person name="Kreplak J."/>
            <person name="Mayjonade B."/>
            <person name="Satge C."/>
            <person name="Perez M."/>
            <person name="Cauet S."/>
            <person name="Marande W."/>
            <person name="Chantry-Darmon C."/>
            <person name="Lopez-Roques C."/>
            <person name="Bouchez O."/>
            <person name="Berard A."/>
            <person name="Debelle F."/>
            <person name="Munos S."/>
            <person name="Bendahmane A."/>
            <person name="Berges H."/>
            <person name="Niebel A."/>
            <person name="Buitink J."/>
            <person name="Frugier F."/>
            <person name="Benhamed M."/>
            <person name="Crespi M."/>
            <person name="Gouzy J."/>
            <person name="Gamas P."/>
        </authorList>
    </citation>
    <scope>NUCLEOTIDE SEQUENCE [LARGE SCALE GENOMIC DNA]</scope>
    <source>
        <strain evidence="5">cv. Jemalong A17</strain>
    </source>
</reference>
<dbReference type="Proteomes" id="UP000265566">
    <property type="component" value="Chromosome 7"/>
</dbReference>
<sequence length="97" mass="11539">MTYRCYSRWSKFHEFAIGIWKQEAPPRTVEQHCRNYDLESPLYVETLSSSYAPYRLISFSIMHALAYQNLHYQESKQDLIHQEAAQYLSSSQPRCIT</sequence>
<protein>
    <submittedName>
        <fullName evidence="1 3">Uncharacterized protein</fullName>
    </submittedName>
</protein>
<organism evidence="1 4">
    <name type="scientific">Medicago truncatula</name>
    <name type="common">Barrel medic</name>
    <name type="synonym">Medicago tribuloides</name>
    <dbReference type="NCBI Taxonomy" id="3880"/>
    <lineage>
        <taxon>Eukaryota</taxon>
        <taxon>Viridiplantae</taxon>
        <taxon>Streptophyta</taxon>
        <taxon>Embryophyta</taxon>
        <taxon>Tracheophyta</taxon>
        <taxon>Spermatophyta</taxon>
        <taxon>Magnoliopsida</taxon>
        <taxon>eudicotyledons</taxon>
        <taxon>Gunneridae</taxon>
        <taxon>Pentapetalae</taxon>
        <taxon>rosids</taxon>
        <taxon>fabids</taxon>
        <taxon>Fabales</taxon>
        <taxon>Fabaceae</taxon>
        <taxon>Papilionoideae</taxon>
        <taxon>50 kb inversion clade</taxon>
        <taxon>NPAAA clade</taxon>
        <taxon>Hologalegina</taxon>
        <taxon>IRL clade</taxon>
        <taxon>Trifolieae</taxon>
        <taxon>Medicago</taxon>
    </lineage>
</organism>
<dbReference type="Proteomes" id="UP000002051">
    <property type="component" value="Unassembled WGS sequence"/>
</dbReference>
<accession>A0A072TXM3</accession>
<dbReference type="EMBL" id="PSQE01000007">
    <property type="protein sequence ID" value="RHN44267.1"/>
    <property type="molecule type" value="Genomic_DNA"/>
</dbReference>
<evidence type="ECO:0000313" key="4">
    <source>
        <dbReference type="Proteomes" id="UP000002051"/>
    </source>
</evidence>
<gene>
    <name evidence="1" type="ordered locus">MTR_7g010905</name>
    <name evidence="2" type="ORF">MtrunA17_Chr7g0217541</name>
</gene>
<evidence type="ECO:0000313" key="5">
    <source>
        <dbReference type="Proteomes" id="UP000265566"/>
    </source>
</evidence>
<proteinExistence type="predicted"/>
<reference evidence="3" key="3">
    <citation type="submission" date="2015-04" db="UniProtKB">
        <authorList>
            <consortium name="EnsemblPlants"/>
        </authorList>
    </citation>
    <scope>IDENTIFICATION</scope>
    <source>
        <strain evidence="3">cv. Jemalong A17</strain>
    </source>
</reference>
<dbReference type="AlphaFoldDB" id="A0A072TXM3"/>
<reference evidence="2" key="5">
    <citation type="journal article" date="2018" name="Nat. Plants">
        <title>Whole-genome landscape of Medicago truncatula symbiotic genes.</title>
        <authorList>
            <person name="Pecrix Y."/>
            <person name="Gamas P."/>
            <person name="Carrere S."/>
        </authorList>
    </citation>
    <scope>NUCLEOTIDE SEQUENCE</scope>
    <source>
        <tissue evidence="2">Leaves</tissue>
    </source>
</reference>
<dbReference type="Gramene" id="rna38365">
    <property type="protein sequence ID" value="RHN44267.1"/>
    <property type="gene ID" value="gene38365"/>
</dbReference>
<evidence type="ECO:0000313" key="3">
    <source>
        <dbReference type="EnsemblPlants" id="KEH21623"/>
    </source>
</evidence>
<name>A0A072TXM3_MEDTR</name>
<evidence type="ECO:0000313" key="2">
    <source>
        <dbReference type="EMBL" id="RHN44267.1"/>
    </source>
</evidence>
<reference evidence="1 4" key="2">
    <citation type="journal article" date="2014" name="BMC Genomics">
        <title>An improved genome release (version Mt4.0) for the model legume Medicago truncatula.</title>
        <authorList>
            <person name="Tang H."/>
            <person name="Krishnakumar V."/>
            <person name="Bidwell S."/>
            <person name="Rosen B."/>
            <person name="Chan A."/>
            <person name="Zhou S."/>
            <person name="Gentzbittel L."/>
            <person name="Childs K.L."/>
            <person name="Yandell M."/>
            <person name="Gundlach H."/>
            <person name="Mayer K.F."/>
            <person name="Schwartz D.C."/>
            <person name="Town C.D."/>
        </authorList>
    </citation>
    <scope>GENOME REANNOTATION</scope>
    <source>
        <strain evidence="1">A17</strain>
        <strain evidence="3 4">cv. Jemalong A17</strain>
    </source>
</reference>
<dbReference type="HOGENOM" id="CLU_2349995_0_0_1"/>
<reference evidence="1 4" key="1">
    <citation type="journal article" date="2011" name="Nature">
        <title>The Medicago genome provides insight into the evolution of rhizobial symbioses.</title>
        <authorList>
            <person name="Young N.D."/>
            <person name="Debelle F."/>
            <person name="Oldroyd G.E."/>
            <person name="Geurts R."/>
            <person name="Cannon S.B."/>
            <person name="Udvardi M.K."/>
            <person name="Benedito V.A."/>
            <person name="Mayer K.F."/>
            <person name="Gouzy J."/>
            <person name="Schoof H."/>
            <person name="Van de Peer Y."/>
            <person name="Proost S."/>
            <person name="Cook D.R."/>
            <person name="Meyers B.C."/>
            <person name="Spannagl M."/>
            <person name="Cheung F."/>
            <person name="De Mita S."/>
            <person name="Krishnakumar V."/>
            <person name="Gundlach H."/>
            <person name="Zhou S."/>
            <person name="Mudge J."/>
            <person name="Bharti A.K."/>
            <person name="Murray J.D."/>
            <person name="Naoumkina M.A."/>
            <person name="Rosen B."/>
            <person name="Silverstein K.A."/>
            <person name="Tang H."/>
            <person name="Rombauts S."/>
            <person name="Zhao P.X."/>
            <person name="Zhou P."/>
            <person name="Barbe V."/>
            <person name="Bardou P."/>
            <person name="Bechner M."/>
            <person name="Bellec A."/>
            <person name="Berger A."/>
            <person name="Berges H."/>
            <person name="Bidwell S."/>
            <person name="Bisseling T."/>
            <person name="Choisne N."/>
            <person name="Couloux A."/>
            <person name="Denny R."/>
            <person name="Deshpande S."/>
            <person name="Dai X."/>
            <person name="Doyle J.J."/>
            <person name="Dudez A.M."/>
            <person name="Farmer A.D."/>
            <person name="Fouteau S."/>
            <person name="Franken C."/>
            <person name="Gibelin C."/>
            <person name="Gish J."/>
            <person name="Goldstein S."/>
            <person name="Gonzalez A.J."/>
            <person name="Green P.J."/>
            <person name="Hallab A."/>
            <person name="Hartog M."/>
            <person name="Hua A."/>
            <person name="Humphray S.J."/>
            <person name="Jeong D.H."/>
            <person name="Jing Y."/>
            <person name="Jocker A."/>
            <person name="Kenton S.M."/>
            <person name="Kim D.J."/>
            <person name="Klee K."/>
            <person name="Lai H."/>
            <person name="Lang C."/>
            <person name="Lin S."/>
            <person name="Macmil S.L."/>
            <person name="Magdelenat G."/>
            <person name="Matthews L."/>
            <person name="McCorrison J."/>
            <person name="Monaghan E.L."/>
            <person name="Mun J.H."/>
            <person name="Najar F.Z."/>
            <person name="Nicholson C."/>
            <person name="Noirot C."/>
            <person name="O'Bleness M."/>
            <person name="Paule C.R."/>
            <person name="Poulain J."/>
            <person name="Prion F."/>
            <person name="Qin B."/>
            <person name="Qu C."/>
            <person name="Retzel E.F."/>
            <person name="Riddle C."/>
            <person name="Sallet E."/>
            <person name="Samain S."/>
            <person name="Samson N."/>
            <person name="Sanders I."/>
            <person name="Saurat O."/>
            <person name="Scarpelli C."/>
            <person name="Schiex T."/>
            <person name="Segurens B."/>
            <person name="Severin A.J."/>
            <person name="Sherrier D.J."/>
            <person name="Shi R."/>
            <person name="Sims S."/>
            <person name="Singer S.R."/>
            <person name="Sinharoy S."/>
            <person name="Sterck L."/>
            <person name="Viollet A."/>
            <person name="Wang B.B."/>
            <person name="Wang K."/>
            <person name="Wang M."/>
            <person name="Wang X."/>
            <person name="Warfsmann J."/>
            <person name="Weissenbach J."/>
            <person name="White D.D."/>
            <person name="White J.D."/>
            <person name="Wiley G.B."/>
            <person name="Wincker P."/>
            <person name="Xing Y."/>
            <person name="Yang L."/>
            <person name="Yao Z."/>
            <person name="Ying F."/>
            <person name="Zhai J."/>
            <person name="Zhou L."/>
            <person name="Zuber A."/>
            <person name="Denarie J."/>
            <person name="Dixon R.A."/>
            <person name="May G.D."/>
            <person name="Schwartz D.C."/>
            <person name="Rogers J."/>
            <person name="Quetier F."/>
            <person name="Town C.D."/>
            <person name="Roe B.A."/>
        </authorList>
    </citation>
    <scope>NUCLEOTIDE SEQUENCE [LARGE SCALE GENOMIC DNA]</scope>
    <source>
        <strain evidence="1">A17</strain>
        <strain evidence="3 4">cv. Jemalong A17</strain>
    </source>
</reference>
<evidence type="ECO:0000313" key="1">
    <source>
        <dbReference type="EMBL" id="KEH21623.1"/>
    </source>
</evidence>
<dbReference type="EMBL" id="CM001223">
    <property type="protein sequence ID" value="KEH21623.1"/>
    <property type="molecule type" value="Genomic_DNA"/>
</dbReference>
<keyword evidence="4" id="KW-1185">Reference proteome</keyword>